<accession>A0AA86NAP8</accession>
<sequence>MCSLNSYHDVDRYACSDYCKEICKDDFNTELSRTIYCCTNTASFYNSWWISFIFIALIFAGIIFWVYNCAKVAQRQNAMVMRAKEQNIVLVNNVIEPMKTVQSQVTTTQIYKPISVEKKQVEPAEEVVQMPTPTYICVPPVM</sequence>
<keyword evidence="1" id="KW-1133">Transmembrane helix</keyword>
<keyword evidence="4" id="KW-1185">Reference proteome</keyword>
<keyword evidence="1" id="KW-0812">Transmembrane</keyword>
<dbReference type="Proteomes" id="UP001642409">
    <property type="component" value="Unassembled WGS sequence"/>
</dbReference>
<organism evidence="2">
    <name type="scientific">Hexamita inflata</name>
    <dbReference type="NCBI Taxonomy" id="28002"/>
    <lineage>
        <taxon>Eukaryota</taxon>
        <taxon>Metamonada</taxon>
        <taxon>Diplomonadida</taxon>
        <taxon>Hexamitidae</taxon>
        <taxon>Hexamitinae</taxon>
        <taxon>Hexamita</taxon>
    </lineage>
</organism>
<evidence type="ECO:0000313" key="4">
    <source>
        <dbReference type="Proteomes" id="UP001642409"/>
    </source>
</evidence>
<dbReference type="EMBL" id="CATOUU010000094">
    <property type="protein sequence ID" value="CAI9916157.1"/>
    <property type="molecule type" value="Genomic_DNA"/>
</dbReference>
<name>A0AA86NAP8_9EUKA</name>
<evidence type="ECO:0000313" key="3">
    <source>
        <dbReference type="EMBL" id="CAL6062904.1"/>
    </source>
</evidence>
<proteinExistence type="predicted"/>
<evidence type="ECO:0000256" key="1">
    <source>
        <dbReference type="SAM" id="Phobius"/>
    </source>
</evidence>
<reference evidence="3 4" key="2">
    <citation type="submission" date="2024-07" db="EMBL/GenBank/DDBJ databases">
        <authorList>
            <person name="Akdeniz Z."/>
        </authorList>
    </citation>
    <scope>NUCLEOTIDE SEQUENCE [LARGE SCALE GENOMIC DNA]</scope>
</reference>
<feature type="transmembrane region" description="Helical" evidence="1">
    <location>
        <begin position="48"/>
        <end position="67"/>
    </location>
</feature>
<dbReference type="AlphaFoldDB" id="A0AA86NAP8"/>
<gene>
    <name evidence="2" type="ORF">HINF_LOCUS3802</name>
    <name evidence="3" type="ORF">HINF_LOCUS50469</name>
</gene>
<evidence type="ECO:0000313" key="2">
    <source>
        <dbReference type="EMBL" id="CAI9916157.1"/>
    </source>
</evidence>
<protein>
    <submittedName>
        <fullName evidence="3">Hypothetical_protein</fullName>
    </submittedName>
</protein>
<keyword evidence="1" id="KW-0472">Membrane</keyword>
<dbReference type="EMBL" id="CAXDID020000242">
    <property type="protein sequence ID" value="CAL6062904.1"/>
    <property type="molecule type" value="Genomic_DNA"/>
</dbReference>
<reference evidence="2" key="1">
    <citation type="submission" date="2023-06" db="EMBL/GenBank/DDBJ databases">
        <authorList>
            <person name="Kurt Z."/>
        </authorList>
    </citation>
    <scope>NUCLEOTIDE SEQUENCE</scope>
</reference>
<comment type="caution">
    <text evidence="2">The sequence shown here is derived from an EMBL/GenBank/DDBJ whole genome shotgun (WGS) entry which is preliminary data.</text>
</comment>